<proteinExistence type="inferred from homology"/>
<dbReference type="SUPFAM" id="SSF160240">
    <property type="entry name" value="Cation efflux protein cytoplasmic domain-like"/>
    <property type="match status" value="1"/>
</dbReference>
<keyword evidence="4 7" id="KW-0812">Transmembrane</keyword>
<evidence type="ECO:0000259" key="8">
    <source>
        <dbReference type="Pfam" id="PF01545"/>
    </source>
</evidence>
<comment type="caution">
    <text evidence="10">The sequence shown here is derived from an EMBL/GenBank/DDBJ whole genome shotgun (WGS) entry which is preliminary data.</text>
</comment>
<keyword evidence="6 7" id="KW-0472">Membrane</keyword>
<evidence type="ECO:0000256" key="5">
    <source>
        <dbReference type="ARBA" id="ARBA00022989"/>
    </source>
</evidence>
<evidence type="ECO:0000256" key="3">
    <source>
        <dbReference type="ARBA" id="ARBA00022448"/>
    </source>
</evidence>
<dbReference type="InterPro" id="IPR027470">
    <property type="entry name" value="Cation_efflux_CTD"/>
</dbReference>
<evidence type="ECO:0000259" key="9">
    <source>
        <dbReference type="Pfam" id="PF16916"/>
    </source>
</evidence>
<dbReference type="PANTHER" id="PTHR43840">
    <property type="entry name" value="MITOCHONDRIAL METAL TRANSPORTER 1-RELATED"/>
    <property type="match status" value="1"/>
</dbReference>
<dbReference type="Gene3D" id="3.30.70.1350">
    <property type="entry name" value="Cation efflux protein, cytoplasmic domain"/>
    <property type="match status" value="1"/>
</dbReference>
<keyword evidence="11" id="KW-1185">Reference proteome</keyword>
<protein>
    <submittedName>
        <fullName evidence="10">Cation diffusion facilitator family transporter</fullName>
    </submittedName>
</protein>
<dbReference type="SUPFAM" id="SSF161111">
    <property type="entry name" value="Cation efflux protein transmembrane domain-like"/>
    <property type="match status" value="1"/>
</dbReference>
<evidence type="ECO:0000256" key="2">
    <source>
        <dbReference type="ARBA" id="ARBA00008114"/>
    </source>
</evidence>
<dbReference type="Proteomes" id="UP001596020">
    <property type="component" value="Unassembled WGS sequence"/>
</dbReference>
<dbReference type="Pfam" id="PF01545">
    <property type="entry name" value="Cation_efflux"/>
    <property type="match status" value="1"/>
</dbReference>
<keyword evidence="5 7" id="KW-1133">Transmembrane helix</keyword>
<comment type="subcellular location">
    <subcellularLocation>
        <location evidence="1">Membrane</location>
        <topology evidence="1">Multi-pass membrane protein</topology>
    </subcellularLocation>
</comment>
<dbReference type="Pfam" id="PF16916">
    <property type="entry name" value="ZT_dimer"/>
    <property type="match status" value="1"/>
</dbReference>
<feature type="transmembrane region" description="Helical" evidence="7">
    <location>
        <begin position="12"/>
        <end position="37"/>
    </location>
</feature>
<gene>
    <name evidence="10" type="ORF">ACFO3G_02380</name>
</gene>
<keyword evidence="3" id="KW-0813">Transport</keyword>
<dbReference type="Gene3D" id="1.20.1510.10">
    <property type="entry name" value="Cation efflux protein transmembrane domain"/>
    <property type="match status" value="1"/>
</dbReference>
<dbReference type="PANTHER" id="PTHR43840:SF15">
    <property type="entry name" value="MITOCHONDRIAL METAL TRANSPORTER 1-RELATED"/>
    <property type="match status" value="1"/>
</dbReference>
<reference evidence="11" key="1">
    <citation type="journal article" date="2019" name="Int. J. Syst. Evol. Microbiol.">
        <title>The Global Catalogue of Microorganisms (GCM) 10K type strain sequencing project: providing services to taxonomists for standard genome sequencing and annotation.</title>
        <authorList>
            <consortium name="The Broad Institute Genomics Platform"/>
            <consortium name="The Broad Institute Genome Sequencing Center for Infectious Disease"/>
            <person name="Wu L."/>
            <person name="Ma J."/>
        </authorList>
    </citation>
    <scope>NUCLEOTIDE SEQUENCE [LARGE SCALE GENOMIC DNA]</scope>
    <source>
        <strain evidence="11">CGMCC 4.7357</strain>
    </source>
</reference>
<evidence type="ECO:0000313" key="10">
    <source>
        <dbReference type="EMBL" id="MFC4665464.1"/>
    </source>
</evidence>
<dbReference type="RefSeq" id="WP_380077621.1">
    <property type="nucleotide sequence ID" value="NZ_JBHSGO010000041.1"/>
</dbReference>
<evidence type="ECO:0000256" key="6">
    <source>
        <dbReference type="ARBA" id="ARBA00023136"/>
    </source>
</evidence>
<evidence type="ECO:0000256" key="1">
    <source>
        <dbReference type="ARBA" id="ARBA00004141"/>
    </source>
</evidence>
<evidence type="ECO:0000256" key="7">
    <source>
        <dbReference type="SAM" id="Phobius"/>
    </source>
</evidence>
<dbReference type="InterPro" id="IPR036837">
    <property type="entry name" value="Cation_efflux_CTD_sf"/>
</dbReference>
<feature type="domain" description="Cation efflux protein cytoplasmic" evidence="9">
    <location>
        <begin position="222"/>
        <end position="299"/>
    </location>
</feature>
<dbReference type="InterPro" id="IPR050291">
    <property type="entry name" value="CDF_Transporter"/>
</dbReference>
<organism evidence="10 11">
    <name type="scientific">Falsiporphyromonas endometrii</name>
    <dbReference type="NCBI Taxonomy" id="1387297"/>
    <lineage>
        <taxon>Bacteria</taxon>
        <taxon>Pseudomonadati</taxon>
        <taxon>Bacteroidota</taxon>
        <taxon>Bacteroidia</taxon>
        <taxon>Bacteroidales</taxon>
        <taxon>Porphyromonadaceae</taxon>
        <taxon>Falsiporphyromonas</taxon>
    </lineage>
</organism>
<sequence>MSLTDTKIRQKQIYNITLLGSIINALLIVLKFIAGVIGHSGAMMADAVHSLSDFISDIIVLVFIKISSKPKDHNHAYGHGKYEHLATAVISLILVVVGGMLLYRSLFTIYRFFYFGTPIVKPGLIALWMAVVSIIAKEVLFRMTIRVGNKTKSTAVIANAWHHRSDAYSSIATLIGISGAFFLTDKWMILEPIAAAVVSIFIVKVGFALFKPAFDGLSEASLPERTRKEILKVIESTPSIRSCRALYTRDLGNRWAIEAILLVDPTLTVLEAHSICDHVEDRLRRNFGEHTHLSIHIEPDPSMSNITNINKSAQ</sequence>
<dbReference type="NCBIfam" id="TIGR01297">
    <property type="entry name" value="CDF"/>
    <property type="match status" value="1"/>
</dbReference>
<dbReference type="InterPro" id="IPR002524">
    <property type="entry name" value="Cation_efflux"/>
</dbReference>
<evidence type="ECO:0000313" key="11">
    <source>
        <dbReference type="Proteomes" id="UP001596020"/>
    </source>
</evidence>
<feature type="transmembrane region" description="Helical" evidence="7">
    <location>
        <begin position="189"/>
        <end position="210"/>
    </location>
</feature>
<evidence type="ECO:0000256" key="4">
    <source>
        <dbReference type="ARBA" id="ARBA00022692"/>
    </source>
</evidence>
<dbReference type="EMBL" id="JBHSGO010000041">
    <property type="protein sequence ID" value="MFC4665464.1"/>
    <property type="molecule type" value="Genomic_DNA"/>
</dbReference>
<feature type="transmembrane region" description="Helical" evidence="7">
    <location>
        <begin position="123"/>
        <end position="145"/>
    </location>
</feature>
<feature type="transmembrane region" description="Helical" evidence="7">
    <location>
        <begin position="85"/>
        <end position="103"/>
    </location>
</feature>
<comment type="similarity">
    <text evidence="2">Belongs to the cation diffusion facilitator (CDF) transporter (TC 2.A.4) family.</text>
</comment>
<dbReference type="InterPro" id="IPR027469">
    <property type="entry name" value="Cation_efflux_TMD_sf"/>
</dbReference>
<feature type="domain" description="Cation efflux protein transmembrane" evidence="8">
    <location>
        <begin position="19"/>
        <end position="217"/>
    </location>
</feature>
<name>A0ABV9K5Y4_9PORP</name>
<dbReference type="InterPro" id="IPR058533">
    <property type="entry name" value="Cation_efflux_TM"/>
</dbReference>
<accession>A0ABV9K5Y4</accession>